<protein>
    <recommendedName>
        <fullName evidence="1">Kazal-like domain-containing protein</fullName>
    </recommendedName>
</protein>
<evidence type="ECO:0000313" key="2">
    <source>
        <dbReference type="EMBL" id="EEB18504.1"/>
    </source>
</evidence>
<gene>
    <name evidence="3" type="primary">8233226</name>
    <name evidence="2" type="ORF">Phum_PHUM516380</name>
</gene>
<dbReference type="FunCoup" id="E0VYP8">
    <property type="interactions" value="7"/>
</dbReference>
<dbReference type="GeneID" id="8233226"/>
<dbReference type="RefSeq" id="XP_002431242.1">
    <property type="nucleotide sequence ID" value="XM_002431197.1"/>
</dbReference>
<evidence type="ECO:0000259" key="1">
    <source>
        <dbReference type="PROSITE" id="PS51465"/>
    </source>
</evidence>
<dbReference type="AlphaFoldDB" id="E0VYP8"/>
<dbReference type="CDD" id="cd00104">
    <property type="entry name" value="KAZAL_FS"/>
    <property type="match status" value="1"/>
</dbReference>
<dbReference type="Pfam" id="PF00050">
    <property type="entry name" value="Kazal_1"/>
    <property type="match status" value="1"/>
</dbReference>
<proteinExistence type="predicted"/>
<evidence type="ECO:0000313" key="4">
    <source>
        <dbReference type="Proteomes" id="UP000009046"/>
    </source>
</evidence>
<keyword evidence="4" id="KW-1185">Reference proteome</keyword>
<dbReference type="EnsemblMetazoa" id="PHUM516380-RA">
    <property type="protein sequence ID" value="PHUM516380-PA"/>
    <property type="gene ID" value="PHUM516380"/>
</dbReference>
<dbReference type="InterPro" id="IPR036058">
    <property type="entry name" value="Kazal_dom_sf"/>
</dbReference>
<accession>E0VYP8</accession>
<dbReference type="HOGENOM" id="CLU_2707758_0_0_1"/>
<dbReference type="PANTHER" id="PTHR21179:SF1">
    <property type="entry name" value="KAZ1-TYPE SERINE PROTEASE INHIBITOR-LIKE PROTEIN TYPE EPSILON-RELATED"/>
    <property type="match status" value="1"/>
</dbReference>
<dbReference type="InterPro" id="IPR039932">
    <property type="entry name" value="Spink4-like"/>
</dbReference>
<name>E0VYP8_PEDHC</name>
<dbReference type="EMBL" id="DS235845">
    <property type="protein sequence ID" value="EEB18504.1"/>
    <property type="molecule type" value="Genomic_DNA"/>
</dbReference>
<dbReference type="CTD" id="8233226"/>
<dbReference type="Proteomes" id="UP000009046">
    <property type="component" value="Unassembled WGS sequence"/>
</dbReference>
<dbReference type="SUPFAM" id="SSF100895">
    <property type="entry name" value="Kazal-type serine protease inhibitors"/>
    <property type="match status" value="1"/>
</dbReference>
<sequence length="73" mass="8137">MCPVTPEFNPVCGSDYSTYSNMGRLKCAQYCGKSVTLFHYGRCRGMRAVTADTKTTTTKKPNPAPIKFLNFSF</sequence>
<evidence type="ECO:0000313" key="3">
    <source>
        <dbReference type="EnsemblMetazoa" id="PHUM516380-PA"/>
    </source>
</evidence>
<reference evidence="2" key="2">
    <citation type="submission" date="2007-04" db="EMBL/GenBank/DDBJ databases">
        <title>The genome of the human body louse.</title>
        <authorList>
            <consortium name="The Human Body Louse Genome Consortium"/>
            <person name="Kirkness E."/>
            <person name="Walenz B."/>
            <person name="Hass B."/>
            <person name="Bruggner R."/>
            <person name="Strausberg R."/>
        </authorList>
    </citation>
    <scope>NUCLEOTIDE SEQUENCE</scope>
    <source>
        <strain evidence="2">USDA</strain>
    </source>
</reference>
<dbReference type="OrthoDB" id="6513408at2759"/>
<dbReference type="PANTHER" id="PTHR21179">
    <property type="entry name" value="SERINE-TYPE ENDOPEPTIDASE INHIBITOR"/>
    <property type="match status" value="1"/>
</dbReference>
<dbReference type="EMBL" id="AAZO01006278">
    <property type="status" value="NOT_ANNOTATED_CDS"/>
    <property type="molecule type" value="Genomic_DNA"/>
</dbReference>
<dbReference type="eggNOG" id="ENOG502SC6S">
    <property type="taxonomic scope" value="Eukaryota"/>
</dbReference>
<dbReference type="InterPro" id="IPR002350">
    <property type="entry name" value="Kazal_dom"/>
</dbReference>
<dbReference type="VEuPathDB" id="VectorBase:PHUM516380"/>
<dbReference type="SMART" id="SM00280">
    <property type="entry name" value="KAZAL"/>
    <property type="match status" value="1"/>
</dbReference>
<dbReference type="InParanoid" id="E0VYP8"/>
<dbReference type="Gene3D" id="3.30.60.30">
    <property type="match status" value="1"/>
</dbReference>
<feature type="domain" description="Kazal-like" evidence="1">
    <location>
        <begin position="1"/>
        <end position="45"/>
    </location>
</feature>
<reference evidence="2" key="1">
    <citation type="submission" date="2007-04" db="EMBL/GenBank/DDBJ databases">
        <title>Annotation of Pediculus humanus corporis strain USDA.</title>
        <authorList>
            <person name="Kirkness E."/>
            <person name="Hannick L."/>
            <person name="Hass B."/>
            <person name="Bruggner R."/>
            <person name="Lawson D."/>
            <person name="Bidwell S."/>
            <person name="Joardar V."/>
            <person name="Caler E."/>
            <person name="Walenz B."/>
            <person name="Inman J."/>
            <person name="Schobel S."/>
            <person name="Galinsky K."/>
            <person name="Amedeo P."/>
            <person name="Strausberg R."/>
        </authorList>
    </citation>
    <scope>NUCLEOTIDE SEQUENCE</scope>
    <source>
        <strain evidence="2">USDA</strain>
    </source>
</reference>
<dbReference type="KEGG" id="phu:Phum_PHUM516380"/>
<dbReference type="GO" id="GO:0004867">
    <property type="term" value="F:serine-type endopeptidase inhibitor activity"/>
    <property type="evidence" value="ECO:0007669"/>
    <property type="project" value="InterPro"/>
</dbReference>
<dbReference type="PROSITE" id="PS51465">
    <property type="entry name" value="KAZAL_2"/>
    <property type="match status" value="1"/>
</dbReference>
<organism>
    <name type="scientific">Pediculus humanus subsp. corporis</name>
    <name type="common">Body louse</name>
    <dbReference type="NCBI Taxonomy" id="121224"/>
    <lineage>
        <taxon>Eukaryota</taxon>
        <taxon>Metazoa</taxon>
        <taxon>Ecdysozoa</taxon>
        <taxon>Arthropoda</taxon>
        <taxon>Hexapoda</taxon>
        <taxon>Insecta</taxon>
        <taxon>Pterygota</taxon>
        <taxon>Neoptera</taxon>
        <taxon>Paraneoptera</taxon>
        <taxon>Psocodea</taxon>
        <taxon>Troctomorpha</taxon>
        <taxon>Phthiraptera</taxon>
        <taxon>Anoplura</taxon>
        <taxon>Pediculidae</taxon>
        <taxon>Pediculus</taxon>
    </lineage>
</organism>
<reference evidence="3" key="3">
    <citation type="submission" date="2021-02" db="UniProtKB">
        <authorList>
            <consortium name="EnsemblMetazoa"/>
        </authorList>
    </citation>
    <scope>IDENTIFICATION</scope>
    <source>
        <strain evidence="3">USDA</strain>
    </source>
</reference>